<accession>A0AAN7C1D4</accession>
<reference evidence="2" key="2">
    <citation type="submission" date="2023-05" db="EMBL/GenBank/DDBJ databases">
        <authorList>
            <consortium name="Lawrence Berkeley National Laboratory"/>
            <person name="Steindorff A."/>
            <person name="Hensen N."/>
            <person name="Bonometti L."/>
            <person name="Westerberg I."/>
            <person name="Brannstrom I.O."/>
            <person name="Guillou S."/>
            <person name="Cros-Aarteil S."/>
            <person name="Calhoun S."/>
            <person name="Haridas S."/>
            <person name="Kuo A."/>
            <person name="Mondo S."/>
            <person name="Pangilinan J."/>
            <person name="Riley R."/>
            <person name="Labutti K."/>
            <person name="Andreopoulos B."/>
            <person name="Lipzen A."/>
            <person name="Chen C."/>
            <person name="Yanf M."/>
            <person name="Daum C."/>
            <person name="Ng V."/>
            <person name="Clum A."/>
            <person name="Ohm R."/>
            <person name="Martin F."/>
            <person name="Silar P."/>
            <person name="Natvig D."/>
            <person name="Lalanne C."/>
            <person name="Gautier V."/>
            <person name="Ament-Velasquez S.L."/>
            <person name="Kruys A."/>
            <person name="Hutchinson M.I."/>
            <person name="Powell A.J."/>
            <person name="Barry K."/>
            <person name="Miller A.N."/>
            <person name="Grigoriev I.V."/>
            <person name="Debuchy R."/>
            <person name="Gladieux P."/>
            <person name="Thoren M.H."/>
            <person name="Johannesson H."/>
        </authorList>
    </citation>
    <scope>NUCLEOTIDE SEQUENCE</scope>
    <source>
        <strain evidence="2">CBS 532.94</strain>
    </source>
</reference>
<feature type="compositionally biased region" description="Basic and acidic residues" evidence="1">
    <location>
        <begin position="50"/>
        <end position="71"/>
    </location>
</feature>
<proteinExistence type="predicted"/>
<evidence type="ECO:0000256" key="1">
    <source>
        <dbReference type="SAM" id="MobiDB-lite"/>
    </source>
</evidence>
<name>A0AAN7C1D4_9PEZI</name>
<feature type="region of interest" description="Disordered" evidence="1">
    <location>
        <begin position="1"/>
        <end position="92"/>
    </location>
</feature>
<dbReference type="Proteomes" id="UP001303760">
    <property type="component" value="Unassembled WGS sequence"/>
</dbReference>
<sequence length="92" mass="9966">MADAKGCLLSARSGSREDTHCSEGSEGDEHEPEPEPANIKLPLQPPNSQDRIDCRRDVGGHRNTGLKEHYRLPVLGDGGEQHEDSSVVPPQA</sequence>
<feature type="compositionally biased region" description="Basic and acidic residues" evidence="1">
    <location>
        <begin position="14"/>
        <end position="23"/>
    </location>
</feature>
<evidence type="ECO:0000313" key="3">
    <source>
        <dbReference type="Proteomes" id="UP001303760"/>
    </source>
</evidence>
<feature type="compositionally biased region" description="Acidic residues" evidence="1">
    <location>
        <begin position="25"/>
        <end position="34"/>
    </location>
</feature>
<gene>
    <name evidence="2" type="ORF">C8A03DRAFT_39304</name>
</gene>
<protein>
    <submittedName>
        <fullName evidence="2">Uncharacterized protein</fullName>
    </submittedName>
</protein>
<organism evidence="2 3">
    <name type="scientific">Achaetomium macrosporum</name>
    <dbReference type="NCBI Taxonomy" id="79813"/>
    <lineage>
        <taxon>Eukaryota</taxon>
        <taxon>Fungi</taxon>
        <taxon>Dikarya</taxon>
        <taxon>Ascomycota</taxon>
        <taxon>Pezizomycotina</taxon>
        <taxon>Sordariomycetes</taxon>
        <taxon>Sordariomycetidae</taxon>
        <taxon>Sordariales</taxon>
        <taxon>Chaetomiaceae</taxon>
        <taxon>Achaetomium</taxon>
    </lineage>
</organism>
<evidence type="ECO:0000313" key="2">
    <source>
        <dbReference type="EMBL" id="KAK4233017.1"/>
    </source>
</evidence>
<comment type="caution">
    <text evidence="2">The sequence shown here is derived from an EMBL/GenBank/DDBJ whole genome shotgun (WGS) entry which is preliminary data.</text>
</comment>
<dbReference type="EMBL" id="MU860708">
    <property type="protein sequence ID" value="KAK4233017.1"/>
    <property type="molecule type" value="Genomic_DNA"/>
</dbReference>
<keyword evidence="3" id="KW-1185">Reference proteome</keyword>
<dbReference type="AlphaFoldDB" id="A0AAN7C1D4"/>
<reference evidence="2" key="1">
    <citation type="journal article" date="2023" name="Mol. Phylogenet. Evol.">
        <title>Genome-scale phylogeny and comparative genomics of the fungal order Sordariales.</title>
        <authorList>
            <person name="Hensen N."/>
            <person name="Bonometti L."/>
            <person name="Westerberg I."/>
            <person name="Brannstrom I.O."/>
            <person name="Guillou S."/>
            <person name="Cros-Aarteil S."/>
            <person name="Calhoun S."/>
            <person name="Haridas S."/>
            <person name="Kuo A."/>
            <person name="Mondo S."/>
            <person name="Pangilinan J."/>
            <person name="Riley R."/>
            <person name="LaButti K."/>
            <person name="Andreopoulos B."/>
            <person name="Lipzen A."/>
            <person name="Chen C."/>
            <person name="Yan M."/>
            <person name="Daum C."/>
            <person name="Ng V."/>
            <person name="Clum A."/>
            <person name="Steindorff A."/>
            <person name="Ohm R.A."/>
            <person name="Martin F."/>
            <person name="Silar P."/>
            <person name="Natvig D.O."/>
            <person name="Lalanne C."/>
            <person name="Gautier V."/>
            <person name="Ament-Velasquez S.L."/>
            <person name="Kruys A."/>
            <person name="Hutchinson M.I."/>
            <person name="Powell A.J."/>
            <person name="Barry K."/>
            <person name="Miller A.N."/>
            <person name="Grigoriev I.V."/>
            <person name="Debuchy R."/>
            <person name="Gladieux P."/>
            <person name="Hiltunen Thoren M."/>
            <person name="Johannesson H."/>
        </authorList>
    </citation>
    <scope>NUCLEOTIDE SEQUENCE</scope>
    <source>
        <strain evidence="2">CBS 532.94</strain>
    </source>
</reference>